<evidence type="ECO:0000313" key="2">
    <source>
        <dbReference type="EMBL" id="OGL67071.1"/>
    </source>
</evidence>
<dbReference type="STRING" id="1802385.A2856_00720"/>
<accession>A0A1F7TM71</accession>
<evidence type="ECO:0000259" key="1">
    <source>
        <dbReference type="Pfam" id="PF22296"/>
    </source>
</evidence>
<proteinExistence type="predicted"/>
<feature type="domain" description="bAvd-like" evidence="1">
    <location>
        <begin position="14"/>
        <end position="109"/>
    </location>
</feature>
<dbReference type="AlphaFoldDB" id="A0A1F7TM71"/>
<evidence type="ECO:0000313" key="3">
    <source>
        <dbReference type="Proteomes" id="UP000177885"/>
    </source>
</evidence>
<dbReference type="Gene3D" id="1.20.1440.60">
    <property type="entry name" value="23S rRNA-intervening sequence"/>
    <property type="match status" value="1"/>
</dbReference>
<sequence length="110" mass="12371">MPLVHTLYAAYAAWHDILLKFPKAERYSLGETISRRLLETIELILGAASTADAAEKLKHLREASAKLDTLKLLVRLAKDCRCLPNQHYLDMESRLHEAGKMIGGWLKSIG</sequence>
<comment type="caution">
    <text evidence="2">The sequence shown here is derived from an EMBL/GenBank/DDBJ whole genome shotgun (WGS) entry which is preliminary data.</text>
</comment>
<protein>
    <recommendedName>
        <fullName evidence="1">bAvd-like domain-containing protein</fullName>
    </recommendedName>
</protein>
<reference evidence="2 3" key="1">
    <citation type="journal article" date="2016" name="Nat. Commun.">
        <title>Thousands of microbial genomes shed light on interconnected biogeochemical processes in an aquifer system.</title>
        <authorList>
            <person name="Anantharaman K."/>
            <person name="Brown C.T."/>
            <person name="Hug L.A."/>
            <person name="Sharon I."/>
            <person name="Castelle C.J."/>
            <person name="Probst A.J."/>
            <person name="Thomas B.C."/>
            <person name="Singh A."/>
            <person name="Wilkins M.J."/>
            <person name="Karaoz U."/>
            <person name="Brodie E.L."/>
            <person name="Williams K.H."/>
            <person name="Hubbard S.S."/>
            <person name="Banfield J.F."/>
        </authorList>
    </citation>
    <scope>NUCLEOTIDE SEQUENCE [LARGE SCALE GENOMIC DNA]</scope>
</reference>
<name>A0A1F7TM71_9BACT</name>
<dbReference type="Proteomes" id="UP000177885">
    <property type="component" value="Unassembled WGS sequence"/>
</dbReference>
<dbReference type="InterPro" id="IPR036583">
    <property type="entry name" value="23S_rRNA_IVS_sf"/>
</dbReference>
<dbReference type="InterPro" id="IPR055360">
    <property type="entry name" value="bAvd"/>
</dbReference>
<dbReference type="SUPFAM" id="SSF158446">
    <property type="entry name" value="IVS-encoded protein-like"/>
    <property type="match status" value="1"/>
</dbReference>
<dbReference type="Pfam" id="PF22296">
    <property type="entry name" value="bAvd"/>
    <property type="match status" value="1"/>
</dbReference>
<dbReference type="CDD" id="cd16376">
    <property type="entry name" value="Avd_like"/>
    <property type="match status" value="1"/>
</dbReference>
<gene>
    <name evidence="2" type="ORF">A2856_00720</name>
</gene>
<organism evidence="2 3">
    <name type="scientific">Candidatus Uhrbacteria bacterium RIFCSPHIGHO2_01_FULL_63_20</name>
    <dbReference type="NCBI Taxonomy" id="1802385"/>
    <lineage>
        <taxon>Bacteria</taxon>
        <taxon>Candidatus Uhriibacteriota</taxon>
    </lineage>
</organism>
<dbReference type="EMBL" id="MGDT01000004">
    <property type="protein sequence ID" value="OGL67071.1"/>
    <property type="molecule type" value="Genomic_DNA"/>
</dbReference>